<protein>
    <submittedName>
        <fullName evidence="1">Uncharacterized protein</fullName>
    </submittedName>
</protein>
<evidence type="ECO:0000313" key="1">
    <source>
        <dbReference type="EMBL" id="KAJ1206713.1"/>
    </source>
</evidence>
<reference evidence="1" key="1">
    <citation type="journal article" date="2022" name="bioRxiv">
        <title>Sequencing and chromosome-scale assembly of the giantPleurodeles waltlgenome.</title>
        <authorList>
            <person name="Brown T."/>
            <person name="Elewa A."/>
            <person name="Iarovenko S."/>
            <person name="Subramanian E."/>
            <person name="Araus A.J."/>
            <person name="Petzold A."/>
            <person name="Susuki M."/>
            <person name="Suzuki K.-i.T."/>
            <person name="Hayashi T."/>
            <person name="Toyoda A."/>
            <person name="Oliveira C."/>
            <person name="Osipova E."/>
            <person name="Leigh N.D."/>
            <person name="Simon A."/>
            <person name="Yun M.H."/>
        </authorList>
    </citation>
    <scope>NUCLEOTIDE SEQUENCE</scope>
    <source>
        <strain evidence="1">20211129_DDA</strain>
        <tissue evidence="1">Liver</tissue>
    </source>
</reference>
<gene>
    <name evidence="1" type="ORF">NDU88_002114</name>
</gene>
<organism evidence="1 2">
    <name type="scientific">Pleurodeles waltl</name>
    <name type="common">Iberian ribbed newt</name>
    <dbReference type="NCBI Taxonomy" id="8319"/>
    <lineage>
        <taxon>Eukaryota</taxon>
        <taxon>Metazoa</taxon>
        <taxon>Chordata</taxon>
        <taxon>Craniata</taxon>
        <taxon>Vertebrata</taxon>
        <taxon>Euteleostomi</taxon>
        <taxon>Amphibia</taxon>
        <taxon>Batrachia</taxon>
        <taxon>Caudata</taxon>
        <taxon>Salamandroidea</taxon>
        <taxon>Salamandridae</taxon>
        <taxon>Pleurodelinae</taxon>
        <taxon>Pleurodeles</taxon>
    </lineage>
</organism>
<evidence type="ECO:0000313" key="2">
    <source>
        <dbReference type="Proteomes" id="UP001066276"/>
    </source>
</evidence>
<proteinExistence type="predicted"/>
<keyword evidence="2" id="KW-1185">Reference proteome</keyword>
<accession>A0AAV7VZQ8</accession>
<sequence length="83" mass="9662">MMRWDGLGWGRRPAGDLRDGVLRAWSGREEIGRIAGAAYHQKTLRFHVGKCRRNLMRQTQTMLTRCNVIRKRKKCPPAEILQT</sequence>
<dbReference type="AlphaFoldDB" id="A0AAV7VZQ8"/>
<dbReference type="Proteomes" id="UP001066276">
    <property type="component" value="Chromosome 1_2"/>
</dbReference>
<dbReference type="EMBL" id="JANPWB010000002">
    <property type="protein sequence ID" value="KAJ1206713.1"/>
    <property type="molecule type" value="Genomic_DNA"/>
</dbReference>
<comment type="caution">
    <text evidence="1">The sequence shown here is derived from an EMBL/GenBank/DDBJ whole genome shotgun (WGS) entry which is preliminary data.</text>
</comment>
<name>A0AAV7VZQ8_PLEWA</name>